<evidence type="ECO:0000256" key="5">
    <source>
        <dbReference type="ARBA" id="ARBA00022598"/>
    </source>
</evidence>
<dbReference type="Gene3D" id="3.30.470.20">
    <property type="entry name" value="ATP-grasp fold, B domain"/>
    <property type="match status" value="1"/>
</dbReference>
<dbReference type="NCBIfam" id="TIGR00081">
    <property type="entry name" value="purC"/>
    <property type="match status" value="1"/>
</dbReference>
<dbReference type="GO" id="GO:0009236">
    <property type="term" value="P:cobalamin biosynthetic process"/>
    <property type="evidence" value="ECO:0007669"/>
    <property type="project" value="InterPro"/>
</dbReference>
<evidence type="ECO:0000256" key="11">
    <source>
        <dbReference type="HAMAP-Rule" id="MF_00137"/>
    </source>
</evidence>
<dbReference type="GO" id="GO:0004639">
    <property type="term" value="F:phosphoribosylaminoimidazolesuccinocarboxamide synthase activity"/>
    <property type="evidence" value="ECO:0007669"/>
    <property type="project" value="UniProtKB-UniRule"/>
</dbReference>
<dbReference type="InterPro" id="IPR033934">
    <property type="entry name" value="SAICAR_synt_PurC"/>
</dbReference>
<proteinExistence type="inferred from homology"/>
<keyword evidence="6 11" id="KW-0547">Nucleotide-binding</keyword>
<evidence type="ECO:0000256" key="3">
    <source>
        <dbReference type="ARBA" id="ARBA00012217"/>
    </source>
</evidence>
<dbReference type="PROSITE" id="PS01057">
    <property type="entry name" value="SAICAR_SYNTHETASE_1"/>
    <property type="match status" value="1"/>
</dbReference>
<dbReference type="GO" id="GO:0006189">
    <property type="term" value="P:'de novo' IMP biosynthetic process"/>
    <property type="evidence" value="ECO:0007669"/>
    <property type="project" value="UniProtKB-UniRule"/>
</dbReference>
<evidence type="ECO:0000256" key="4">
    <source>
        <dbReference type="ARBA" id="ARBA00016460"/>
    </source>
</evidence>
<sequence length="236" mass="26786">MEKKELLYEGKAKKVFTTDDPEVLIVSYKDDATAFNGLKKGTIEGKSAINNQMSNNLMKLLETKGVPTHLIEELNERETAVRRVSIVPLEVIVRNVAAGSLSKRLGLPEGTMMKRTVLEYCYKNDDLGDPMVNEYHIYAMDLATEQELADIAKMAFTVNDVLRNYLKDLNIDLIDFKIEFGRTSDGTVILADEISPDTCRFWDSSTGEKLDKDRFRRDMGGVEDAYQEVFKRLMGH</sequence>
<evidence type="ECO:0000256" key="1">
    <source>
        <dbReference type="ARBA" id="ARBA00004672"/>
    </source>
</evidence>
<dbReference type="FunFam" id="3.30.470.20:FF:000006">
    <property type="entry name" value="Phosphoribosylaminoimidazole-succinocarboxamide synthase"/>
    <property type="match status" value="1"/>
</dbReference>
<dbReference type="InterPro" id="IPR028923">
    <property type="entry name" value="SAICAR_synt/ADE2_N"/>
</dbReference>
<comment type="caution">
    <text evidence="13">The sequence shown here is derived from an EMBL/GenBank/DDBJ whole genome shotgun (WGS) entry which is preliminary data.</text>
</comment>
<name>A0A926DS32_9FIRM</name>
<protein>
    <recommendedName>
        <fullName evidence="4 11">Phosphoribosylaminoimidazole-succinocarboxamide synthase</fullName>
        <ecNumber evidence="3 11">6.3.2.6</ecNumber>
    </recommendedName>
    <alternativeName>
        <fullName evidence="9 11">SAICAR synthetase</fullName>
    </alternativeName>
</protein>
<accession>A0A926DS32</accession>
<evidence type="ECO:0000256" key="2">
    <source>
        <dbReference type="ARBA" id="ARBA00010190"/>
    </source>
</evidence>
<dbReference type="Proteomes" id="UP000657006">
    <property type="component" value="Unassembled WGS sequence"/>
</dbReference>
<dbReference type="RefSeq" id="WP_249289466.1">
    <property type="nucleotide sequence ID" value="NZ_JACRSQ010000004.1"/>
</dbReference>
<comment type="catalytic activity">
    <reaction evidence="10 11">
        <text>5-amino-1-(5-phospho-D-ribosyl)imidazole-4-carboxylate + L-aspartate + ATP = (2S)-2-[5-amino-1-(5-phospho-beta-D-ribosyl)imidazole-4-carboxamido]succinate + ADP + phosphate + 2 H(+)</text>
        <dbReference type="Rhea" id="RHEA:22628"/>
        <dbReference type="ChEBI" id="CHEBI:15378"/>
        <dbReference type="ChEBI" id="CHEBI:29991"/>
        <dbReference type="ChEBI" id="CHEBI:30616"/>
        <dbReference type="ChEBI" id="CHEBI:43474"/>
        <dbReference type="ChEBI" id="CHEBI:58443"/>
        <dbReference type="ChEBI" id="CHEBI:77657"/>
        <dbReference type="ChEBI" id="CHEBI:456216"/>
        <dbReference type="EC" id="6.3.2.6"/>
    </reaction>
</comment>
<evidence type="ECO:0000256" key="7">
    <source>
        <dbReference type="ARBA" id="ARBA00022755"/>
    </source>
</evidence>
<feature type="domain" description="SAICAR synthetase/ADE2 N-terminal" evidence="12">
    <location>
        <begin position="6"/>
        <end position="232"/>
    </location>
</feature>
<dbReference type="AlphaFoldDB" id="A0A926DS32"/>
<dbReference type="InterPro" id="IPR050089">
    <property type="entry name" value="SAICAR_synthetase"/>
</dbReference>
<keyword evidence="7 11" id="KW-0658">Purine biosynthesis</keyword>
<dbReference type="InterPro" id="IPR001636">
    <property type="entry name" value="SAICAR_synth"/>
</dbReference>
<evidence type="ECO:0000313" key="14">
    <source>
        <dbReference type="Proteomes" id="UP000657006"/>
    </source>
</evidence>
<keyword evidence="5 11" id="KW-0436">Ligase</keyword>
<gene>
    <name evidence="11" type="primary">purC</name>
    <name evidence="13" type="ORF">H8730_04395</name>
</gene>
<dbReference type="CDD" id="cd01415">
    <property type="entry name" value="SAICAR_synt_PurC"/>
    <property type="match status" value="1"/>
</dbReference>
<dbReference type="HAMAP" id="MF_00137">
    <property type="entry name" value="SAICAR_synth"/>
    <property type="match status" value="1"/>
</dbReference>
<comment type="similarity">
    <text evidence="2 11">Belongs to the SAICAR synthetase family.</text>
</comment>
<dbReference type="PROSITE" id="PS01058">
    <property type="entry name" value="SAICAR_SYNTHETASE_2"/>
    <property type="match status" value="1"/>
</dbReference>
<dbReference type="EC" id="6.3.2.6" evidence="3 11"/>
<dbReference type="InterPro" id="IPR018236">
    <property type="entry name" value="SAICAR_synthetase_CS"/>
</dbReference>
<dbReference type="EMBL" id="JACRSQ010000004">
    <property type="protein sequence ID" value="MBC8542787.1"/>
    <property type="molecule type" value="Genomic_DNA"/>
</dbReference>
<reference evidence="13" key="1">
    <citation type="submission" date="2020-08" db="EMBL/GenBank/DDBJ databases">
        <title>Genome public.</title>
        <authorList>
            <person name="Liu C."/>
            <person name="Sun Q."/>
        </authorList>
    </citation>
    <scope>NUCLEOTIDE SEQUENCE</scope>
    <source>
        <strain evidence="13">NSJ-32</strain>
    </source>
</reference>
<dbReference type="GO" id="GO:0005524">
    <property type="term" value="F:ATP binding"/>
    <property type="evidence" value="ECO:0007669"/>
    <property type="project" value="UniProtKB-KW"/>
</dbReference>
<evidence type="ECO:0000256" key="6">
    <source>
        <dbReference type="ARBA" id="ARBA00022741"/>
    </source>
</evidence>
<dbReference type="PANTHER" id="PTHR43599">
    <property type="entry name" value="MULTIFUNCTIONAL PROTEIN ADE2"/>
    <property type="match status" value="1"/>
</dbReference>
<keyword evidence="8 11" id="KW-0067">ATP-binding</keyword>
<organism evidence="13 14">
    <name type="scientific">Bianquea renquensis</name>
    <dbReference type="NCBI Taxonomy" id="2763661"/>
    <lineage>
        <taxon>Bacteria</taxon>
        <taxon>Bacillati</taxon>
        <taxon>Bacillota</taxon>
        <taxon>Clostridia</taxon>
        <taxon>Eubacteriales</taxon>
        <taxon>Bianqueaceae</taxon>
        <taxon>Bianquea</taxon>
    </lineage>
</organism>
<dbReference type="SUPFAM" id="SSF56104">
    <property type="entry name" value="SAICAR synthase-like"/>
    <property type="match status" value="1"/>
</dbReference>
<keyword evidence="14" id="KW-1185">Reference proteome</keyword>
<evidence type="ECO:0000256" key="10">
    <source>
        <dbReference type="ARBA" id="ARBA00048475"/>
    </source>
</evidence>
<dbReference type="PANTHER" id="PTHR43599:SF3">
    <property type="entry name" value="SI:DKEY-6E2.2"/>
    <property type="match status" value="1"/>
</dbReference>
<evidence type="ECO:0000313" key="13">
    <source>
        <dbReference type="EMBL" id="MBC8542787.1"/>
    </source>
</evidence>
<evidence type="ECO:0000256" key="8">
    <source>
        <dbReference type="ARBA" id="ARBA00022840"/>
    </source>
</evidence>
<dbReference type="Gene3D" id="3.30.200.20">
    <property type="entry name" value="Phosphorylase Kinase, domain 1"/>
    <property type="match status" value="1"/>
</dbReference>
<dbReference type="Pfam" id="PF01259">
    <property type="entry name" value="SAICAR_synt"/>
    <property type="match status" value="1"/>
</dbReference>
<comment type="pathway">
    <text evidence="1 11">Purine metabolism; IMP biosynthesis via de novo pathway; 5-amino-1-(5-phospho-D-ribosyl)imidazole-4-carboxamide from 5-amino-1-(5-phospho-D-ribosyl)imidazole-4-carboxylate: step 1/2.</text>
</comment>
<evidence type="ECO:0000256" key="9">
    <source>
        <dbReference type="ARBA" id="ARBA00030409"/>
    </source>
</evidence>
<evidence type="ECO:0000259" key="12">
    <source>
        <dbReference type="Pfam" id="PF01259"/>
    </source>
</evidence>